<dbReference type="EC" id="2.3.1.180" evidence="9"/>
<dbReference type="InterPro" id="IPR013751">
    <property type="entry name" value="ACP_syn_III_N"/>
</dbReference>
<dbReference type="PANTHER" id="PTHR43091">
    <property type="entry name" value="3-OXOACYL-[ACYL-CARRIER-PROTEIN] SYNTHASE"/>
    <property type="match status" value="1"/>
</dbReference>
<dbReference type="Pfam" id="PF08545">
    <property type="entry name" value="ACP_syn_III"/>
    <property type="match status" value="1"/>
</dbReference>
<organism evidence="12 13">
    <name type="scientific">Gordonibacter faecis</name>
    <dbReference type="NCBI Taxonomy" id="3047475"/>
    <lineage>
        <taxon>Bacteria</taxon>
        <taxon>Bacillati</taxon>
        <taxon>Actinomycetota</taxon>
        <taxon>Coriobacteriia</taxon>
        <taxon>Eggerthellales</taxon>
        <taxon>Eggerthellaceae</taxon>
        <taxon>Gordonibacter</taxon>
    </lineage>
</organism>
<keyword evidence="13" id="KW-1185">Reference proteome</keyword>
<comment type="catalytic activity">
    <reaction evidence="9">
        <text>malonyl-[ACP] + acetyl-CoA + H(+) = 3-oxobutanoyl-[ACP] + CO2 + CoA</text>
        <dbReference type="Rhea" id="RHEA:12080"/>
        <dbReference type="Rhea" id="RHEA-COMP:9623"/>
        <dbReference type="Rhea" id="RHEA-COMP:9625"/>
        <dbReference type="ChEBI" id="CHEBI:15378"/>
        <dbReference type="ChEBI" id="CHEBI:16526"/>
        <dbReference type="ChEBI" id="CHEBI:57287"/>
        <dbReference type="ChEBI" id="CHEBI:57288"/>
        <dbReference type="ChEBI" id="CHEBI:78449"/>
        <dbReference type="ChEBI" id="CHEBI:78450"/>
        <dbReference type="EC" id="2.3.1.180"/>
    </reaction>
</comment>
<evidence type="ECO:0000259" key="11">
    <source>
        <dbReference type="Pfam" id="PF08545"/>
    </source>
</evidence>
<dbReference type="EMBL" id="JASJEU010000012">
    <property type="protein sequence ID" value="MDJ1650300.1"/>
    <property type="molecule type" value="Genomic_DNA"/>
</dbReference>
<evidence type="ECO:0000256" key="4">
    <source>
        <dbReference type="ARBA" id="ARBA00022832"/>
    </source>
</evidence>
<evidence type="ECO:0000256" key="9">
    <source>
        <dbReference type="HAMAP-Rule" id="MF_01815"/>
    </source>
</evidence>
<accession>A0ABT7DQ60</accession>
<dbReference type="Proteomes" id="UP001232750">
    <property type="component" value="Unassembled WGS sequence"/>
</dbReference>
<evidence type="ECO:0000259" key="10">
    <source>
        <dbReference type="Pfam" id="PF08541"/>
    </source>
</evidence>
<evidence type="ECO:0000256" key="2">
    <source>
        <dbReference type="ARBA" id="ARBA00022516"/>
    </source>
</evidence>
<evidence type="ECO:0000256" key="6">
    <source>
        <dbReference type="ARBA" id="ARBA00023160"/>
    </source>
</evidence>
<dbReference type="SUPFAM" id="SSF53901">
    <property type="entry name" value="Thiolase-like"/>
    <property type="match status" value="1"/>
</dbReference>
<dbReference type="GO" id="GO:0033818">
    <property type="term" value="F:beta-ketoacyl-acyl-carrier-protein synthase III activity"/>
    <property type="evidence" value="ECO:0007669"/>
    <property type="project" value="UniProtKB-EC"/>
</dbReference>
<keyword evidence="3 9" id="KW-0808">Transferase</keyword>
<evidence type="ECO:0000256" key="1">
    <source>
        <dbReference type="ARBA" id="ARBA00008642"/>
    </source>
</evidence>
<dbReference type="Gene3D" id="3.40.47.10">
    <property type="match status" value="1"/>
</dbReference>
<comment type="pathway">
    <text evidence="9">Lipid metabolism; fatty acid biosynthesis.</text>
</comment>
<keyword evidence="6 9" id="KW-0275">Fatty acid biosynthesis</keyword>
<keyword evidence="2 9" id="KW-0444">Lipid biosynthesis</keyword>
<comment type="subcellular location">
    <subcellularLocation>
        <location evidence="9">Cytoplasm</location>
    </subcellularLocation>
</comment>
<reference evidence="12 13" key="1">
    <citation type="submission" date="2023-05" db="EMBL/GenBank/DDBJ databases">
        <title>Gordonibacter KGMB12511T sp. nov., isolated from faeces of healthy Korean.</title>
        <authorList>
            <person name="Kim H.S."/>
            <person name="Kim J.-S."/>
            <person name="Suh M.K."/>
            <person name="Eom M.K."/>
            <person name="Do H.E."/>
            <person name="Lee J.-S."/>
        </authorList>
    </citation>
    <scope>NUCLEOTIDE SEQUENCE [LARGE SCALE GENOMIC DNA]</scope>
    <source>
        <strain evidence="12 13">KGMB12511</strain>
    </source>
</reference>
<dbReference type="CDD" id="cd00830">
    <property type="entry name" value="KAS_III"/>
    <property type="match status" value="1"/>
</dbReference>
<comment type="function">
    <text evidence="9">Catalyzes the condensation reaction of fatty acid synthesis by the addition to an acyl acceptor of two carbons from malonyl-ACP. Catalyzes the first condensation reaction which initiates fatty acid synthesis and may therefore play a role in governing the total rate of fatty acid production. Possesses both acetoacetyl-ACP synthase and acetyl transacylase activities. Its substrate specificity determines the biosynthesis of branched-chain and/or straight-chain of fatty acids.</text>
</comment>
<name>A0ABT7DQ60_9ACTN</name>
<dbReference type="RefSeq" id="WP_283831653.1">
    <property type="nucleotide sequence ID" value="NZ_JASJEU010000012.1"/>
</dbReference>
<proteinExistence type="inferred from homology"/>
<comment type="caution">
    <text evidence="12">The sequence shown here is derived from an EMBL/GenBank/DDBJ whole genome shotgun (WGS) entry which is preliminary data.</text>
</comment>
<protein>
    <recommendedName>
        <fullName evidence="9">Beta-ketoacyl-[acyl-carrier-protein] synthase III</fullName>
        <shortName evidence="9">Beta-ketoacyl-ACP synthase III</shortName>
        <shortName evidence="9">KAS III</shortName>
        <ecNumber evidence="9">2.3.1.180</ecNumber>
    </recommendedName>
    <alternativeName>
        <fullName evidence="9">3-oxoacyl-[acyl-carrier-protein] synthase 3</fullName>
    </alternativeName>
    <alternativeName>
        <fullName evidence="9">3-oxoacyl-[acyl-carrier-protein] synthase III</fullName>
    </alternativeName>
</protein>
<comment type="similarity">
    <text evidence="1 9">Belongs to the thiolase-like superfamily. FabH family.</text>
</comment>
<dbReference type="PANTHER" id="PTHR43091:SF1">
    <property type="entry name" value="BETA-KETOACYL-[ACYL-CARRIER-PROTEIN] SYNTHASE III, CHLOROPLASTIC"/>
    <property type="match status" value="1"/>
</dbReference>
<evidence type="ECO:0000256" key="3">
    <source>
        <dbReference type="ARBA" id="ARBA00022679"/>
    </source>
</evidence>
<evidence type="ECO:0000313" key="12">
    <source>
        <dbReference type="EMBL" id="MDJ1650300.1"/>
    </source>
</evidence>
<sequence>MGCALVGFGKAVPALEVENDELKALVDTNDEWIVTRTGIHSRHIAVAETNADLAEAAAREALGWTEGSASERRFDPSEIDLVVCATITPDSIVPSLAGLLRRRLGLEHAIAFDLNAACTGFVYGLTVAESMMSAAAPGTAGAAGRNPVRRALVVGSERLTRLTNWADRNTCVLFGDGAGAAVLEWSDERPGILGSYIVNEDDVTNALTCPSAYDAPQPFNEQGVAPEAAVAHGSAEASTDAELGVTELVEAGRPRQTIYMNGQKVFKFAAEAMTEAVNQALERAGVALDEVTCIVPHQANERIIKYAAKKLDRPMELFQLSIANAGNTSAASLPMALAEAYRAGRIHRGDKVVLVAFGGGFTSGAIVYEA</sequence>
<evidence type="ECO:0000313" key="13">
    <source>
        <dbReference type="Proteomes" id="UP001232750"/>
    </source>
</evidence>
<dbReference type="InterPro" id="IPR016039">
    <property type="entry name" value="Thiolase-like"/>
</dbReference>
<feature type="region of interest" description="ACP-binding" evidence="9">
    <location>
        <begin position="298"/>
        <end position="302"/>
    </location>
</feature>
<evidence type="ECO:0000256" key="8">
    <source>
        <dbReference type="ARBA" id="ARBA00023315"/>
    </source>
</evidence>
<evidence type="ECO:0000256" key="7">
    <source>
        <dbReference type="ARBA" id="ARBA00023268"/>
    </source>
</evidence>
<dbReference type="NCBIfam" id="NF006829">
    <property type="entry name" value="PRK09352.1"/>
    <property type="match status" value="1"/>
</dbReference>
<feature type="active site" evidence="9">
    <location>
        <position position="327"/>
    </location>
</feature>
<keyword evidence="9" id="KW-0963">Cytoplasm</keyword>
<comment type="subunit">
    <text evidence="9">Homodimer.</text>
</comment>
<keyword evidence="8 9" id="KW-0012">Acyltransferase</keyword>
<dbReference type="InterPro" id="IPR004655">
    <property type="entry name" value="FabH"/>
</dbReference>
<feature type="domain" description="Beta-ketoacyl-[acyl-carrier-protein] synthase III C-terminal" evidence="10">
    <location>
        <begin position="281"/>
        <end position="369"/>
    </location>
</feature>
<evidence type="ECO:0000256" key="5">
    <source>
        <dbReference type="ARBA" id="ARBA00023098"/>
    </source>
</evidence>
<feature type="domain" description="Beta-ketoacyl-[acyl-carrier-protein] synthase III N-terminal" evidence="11">
    <location>
        <begin position="112"/>
        <end position="196"/>
    </location>
</feature>
<keyword evidence="5 9" id="KW-0443">Lipid metabolism</keyword>
<dbReference type="Pfam" id="PF08541">
    <property type="entry name" value="ACP_syn_III_C"/>
    <property type="match status" value="1"/>
</dbReference>
<feature type="active site" evidence="9">
    <location>
        <position position="118"/>
    </location>
</feature>
<dbReference type="HAMAP" id="MF_01815">
    <property type="entry name" value="FabH"/>
    <property type="match status" value="1"/>
</dbReference>
<dbReference type="InterPro" id="IPR013747">
    <property type="entry name" value="ACP_syn_III_C"/>
</dbReference>
<feature type="active site" evidence="9">
    <location>
        <position position="297"/>
    </location>
</feature>
<gene>
    <name evidence="9" type="primary">fabH</name>
    <name evidence="12" type="ORF">QNJ86_05775</name>
</gene>
<comment type="domain">
    <text evidence="9">The last Arg residue of the ACP-binding site is essential for the weak association between ACP/AcpP and FabH.</text>
</comment>
<keyword evidence="4 9" id="KW-0276">Fatty acid metabolism</keyword>
<keyword evidence="7 9" id="KW-0511">Multifunctional enzyme</keyword>